<sequence length="78" mass="9354">MMSVYPKDSKNLKYLKRCKKQIRIYEFSGTILGHVALIQNAMHKEMYLILRYFMEERMEHGHIPEPGETEMFDLIAIF</sequence>
<name>A0A8K1G1X4_9PASS</name>
<dbReference type="Proteomes" id="UP000796761">
    <property type="component" value="Unassembled WGS sequence"/>
</dbReference>
<proteinExistence type="predicted"/>
<accession>A0A8K1G1X4</accession>
<gene>
    <name evidence="1" type="ORF">HGM15179_016927</name>
</gene>
<evidence type="ECO:0000313" key="1">
    <source>
        <dbReference type="EMBL" id="TRZ10181.1"/>
    </source>
</evidence>
<keyword evidence="2" id="KW-1185">Reference proteome</keyword>
<protein>
    <submittedName>
        <fullName evidence="1">Uncharacterized protein</fullName>
    </submittedName>
</protein>
<organism evidence="1 2">
    <name type="scientific">Zosterops borbonicus</name>
    <dbReference type="NCBI Taxonomy" id="364589"/>
    <lineage>
        <taxon>Eukaryota</taxon>
        <taxon>Metazoa</taxon>
        <taxon>Chordata</taxon>
        <taxon>Craniata</taxon>
        <taxon>Vertebrata</taxon>
        <taxon>Euteleostomi</taxon>
        <taxon>Archelosauria</taxon>
        <taxon>Archosauria</taxon>
        <taxon>Dinosauria</taxon>
        <taxon>Saurischia</taxon>
        <taxon>Theropoda</taxon>
        <taxon>Coelurosauria</taxon>
        <taxon>Aves</taxon>
        <taxon>Neognathae</taxon>
        <taxon>Neoaves</taxon>
        <taxon>Telluraves</taxon>
        <taxon>Australaves</taxon>
        <taxon>Passeriformes</taxon>
        <taxon>Sylvioidea</taxon>
        <taxon>Zosteropidae</taxon>
        <taxon>Zosterops</taxon>
    </lineage>
</organism>
<dbReference type="EMBL" id="SWJQ01000920">
    <property type="protein sequence ID" value="TRZ10181.1"/>
    <property type="molecule type" value="Genomic_DNA"/>
</dbReference>
<comment type="caution">
    <text evidence="1">The sequence shown here is derived from an EMBL/GenBank/DDBJ whole genome shotgun (WGS) entry which is preliminary data.</text>
</comment>
<evidence type="ECO:0000313" key="2">
    <source>
        <dbReference type="Proteomes" id="UP000796761"/>
    </source>
</evidence>
<reference evidence="1" key="1">
    <citation type="submission" date="2019-04" db="EMBL/GenBank/DDBJ databases">
        <title>Genome assembly of Zosterops borbonicus 15179.</title>
        <authorList>
            <person name="Leroy T."/>
            <person name="Anselmetti Y."/>
            <person name="Tilak M.-K."/>
            <person name="Nabholz B."/>
        </authorList>
    </citation>
    <scope>NUCLEOTIDE SEQUENCE</scope>
    <source>
        <strain evidence="1">HGM_15179</strain>
        <tissue evidence="1">Muscle</tissue>
    </source>
</reference>
<dbReference type="AlphaFoldDB" id="A0A8K1G1X4"/>